<feature type="region of interest" description="Disordered" evidence="4">
    <location>
        <begin position="1786"/>
        <end position="1815"/>
    </location>
</feature>
<accession>A0ABQ9X5U9</accession>
<dbReference type="InterPro" id="IPR001680">
    <property type="entry name" value="WD40_rpt"/>
</dbReference>
<dbReference type="InterPro" id="IPR015943">
    <property type="entry name" value="WD40/YVTN_repeat-like_dom_sf"/>
</dbReference>
<feature type="compositionally biased region" description="Polar residues" evidence="4">
    <location>
        <begin position="1388"/>
        <end position="1397"/>
    </location>
</feature>
<dbReference type="InterPro" id="IPR002508">
    <property type="entry name" value="MurNAc-LAA_cat"/>
</dbReference>
<dbReference type="CDD" id="cd02696">
    <property type="entry name" value="MurNAc-LAA"/>
    <property type="match status" value="1"/>
</dbReference>
<dbReference type="InterPro" id="IPR018247">
    <property type="entry name" value="EF_Hand_1_Ca_BS"/>
</dbReference>
<feature type="repeat" description="WD" evidence="3">
    <location>
        <begin position="157"/>
        <end position="198"/>
    </location>
</feature>
<dbReference type="PANTHER" id="PTHR44324:SF4">
    <property type="entry name" value="WD40 REPEAT DOMAIN 95"/>
    <property type="match status" value="1"/>
</dbReference>
<dbReference type="Proteomes" id="UP001281761">
    <property type="component" value="Unassembled WGS sequence"/>
</dbReference>
<dbReference type="SUPFAM" id="SSF110997">
    <property type="entry name" value="Sporulation related repeat"/>
    <property type="match status" value="1"/>
</dbReference>
<reference evidence="7 8" key="1">
    <citation type="journal article" date="2022" name="bioRxiv">
        <title>Genomics of Preaxostyla Flagellates Illuminates Evolutionary Transitions and the Path Towards Mitochondrial Loss.</title>
        <authorList>
            <person name="Novak L.V.F."/>
            <person name="Treitli S.C."/>
            <person name="Pyrih J."/>
            <person name="Halakuc P."/>
            <person name="Pipaliya S.V."/>
            <person name="Vacek V."/>
            <person name="Brzon O."/>
            <person name="Soukal P."/>
            <person name="Eme L."/>
            <person name="Dacks J.B."/>
            <person name="Karnkowska A."/>
            <person name="Elias M."/>
            <person name="Hampl V."/>
        </authorList>
    </citation>
    <scope>NUCLEOTIDE SEQUENCE [LARGE SCALE GENOMIC DNA]</scope>
    <source>
        <strain evidence="7">NAU3</strain>
        <tissue evidence="7">Gut</tissue>
    </source>
</reference>
<sequence>MTDAEQPTTVAAKSQQFAMSLMLSLTNETMIALKKDFQTKEVLLPDFVCLIEKHLPELYFDFDCVRSLVQLFDDIDVNGDGNMEWDEFMSFIIESALAHQSSLETREDFHMVTDIPLSDNINSITYIEELRTLMCCEEHSHNVILIDPKNGMQTGTLSGHTGLVTSCCYVPEWKVFVTTSLDELVSIWDAGTNKCIFYTTTTALSEDPLAQISCAWDPQFKVLFTGTLNGRINMWRFKYTKRLKIEKIGVLEEDKMLLRLLDEQKKIAKGNMELSTGPQTRKLLSRTEKRRVPMQLGFSFATSSDQTAANSQTASATLLPAFDAGLSQQTPELDLFSQSLIDGDETYRRVTTNFRESLTSENLDQADTRLIEQAQMQRSARLAELRRRGYFVRESKLDDTHNPDQLPRHETGVDPELIVGHFDTVNQIIVVPSHVQIVITAGDDGLLLLWDLEKKAVKNVLAQHERAVSCVCWHPQARVVLSGGSDNTIRISNPHLRTQHNSSHLLGHKAAICGLSPFSSNLSHQFASLSKDGNLRLWDLRKTVCISSMFVNEISATALLKSVSNFNTTVGGKDSLSGSGFASSTSAGKDVSSFAICGDLSNRTFVCCARRIAVYDYCIQFTDISNPEPNDDSDSSQEYEPPLTKHQERLGSERSTIKENALHFTEIKQRNLSTVGYQRISETRGGRARLYVEKETAKDRFEALELIKRRLHGVETDAQALNLIEVERGIKAKELAKITKKREFQRKHGVGVGLQIGPPSMLSGERARKGGVVISASAGKSRILTKSLQMNTEEGDAARLRQSSKPIRDLIYNERMACFAIAVDATVQLVDGFSGQKVDTFLFDSVITKVATDSREHKLFVGDVDGKSSATKFTSGALMKQFRTLEMPPSGVSMRSAGGSTRDTAIPVTGLSYYDPRCLLVYCGWEGQAGIEGDTNSFQRKLVPITNDVNTCCTSQNEMIGLAALLQADGIVRLFDVGTAQQIGQMLLKKMPLRVKKNTDTDQQGGRDVLSASDVSRTSNQQGSVLQERVECNLTAGTFAGDYPALIVGDSDGRISIFAVKPCTSSALICQFNNIAIPPCEVNTAMLNEQNEEELFPRTQLSRICFFEQYEFEETVQETHTVFQQIRHISLMPRLDDAILADEAMEKEKAANEVVQLKVLKEEKRKKKLERLQRTVKDPEMIEQLMEESDSEDDDALREHLFGSKNCVFTVPHRGMAKEHGVPLRKKKKTPSLERRDSLRQPFSLGSPKTYVAKASPKVPHPKSALSNSGALVPFGTERSSGKSLETPSSQSMSRSPTTSTFSQTMWLDSEETTRMGDLVFVGDVNGYVTVYDIGKVFRKLEMKTIRQMLEAGPQKRPKDDDSSTLSHSFGSTLKSSSGVSTPGTPTNKAPSVKGNTMQLRLRLHGNPVLTDEVRNQIVVGRWRAHQDVITTLQVVRRQKLLITASLDGTFALWDLETLFKRKRVVPSQTDTTPRAIQTAPTRATLTALSPRSPTTPTGLMANAEVAGDMCPFPREEPIPRYGLKRIVPTCVARYHSVLGQIPNPPSDETFGWAKRAQEVLREGRRKKLQKEQQAMSSSDMNRSTVSTGRANPTKTNKRVPSGFSGPLDTLDTKDKVTLQRVEDEEQHSVSQRIADQLFGVSADGHGPFSAPPTERSELHRSPRSGEAGGDRPKWMFVPDLTEFEEQTTELTQNVIDQNVDSIVLHRKALRHTAGCDFGGEYVVPPSGLSANVMKEINAKQKRRNNSRLRSWRAVGEIPAGPETKRRLSQFVDLLGRGETFESAMGRIGGFSTPFQRPGSSQGAHTGSVRLPPELSLKDTFDQRRFSSFRSDSRTNLNRSMNNSSSSLAKLEMQLDQLGASETTVLTATVPAIFPSPHVSSDIETAHDINNPFLNTRPVSQASIRRPSAHVQHREWRKPGDIPMRVREAGRGGADVETRKTDDIVGYALCEGSEALCEHGNDKDQEKSCCVKIFIDPGHGGSDPGACANGLRECDLVLKISKKIRTMLNQYQNVQVKFSREGDTSVSLSQRAVLANQWGANAFCSVHINAGGGTGFESYIYSARYAGDVTYQNNMHPQIMAQIGGTDRGKKSANFAVVRETNMSAILTENLFIDRAADAALLKTDAWLTKCAKGHTNGFVKHFGLKKKTSTDPTTGTYHVQSGAFASKTNADSLMARIKAAGLEASVVHRNNLYTVQCGAFASKTNADARLAALKAKGFEGTIVFY</sequence>
<dbReference type="InterPro" id="IPR036680">
    <property type="entry name" value="SPOR-like_sf"/>
</dbReference>
<evidence type="ECO:0000256" key="3">
    <source>
        <dbReference type="PROSITE-ProRule" id="PRU00221"/>
    </source>
</evidence>
<dbReference type="InterPro" id="IPR002048">
    <property type="entry name" value="EF_hand_dom"/>
</dbReference>
<evidence type="ECO:0000313" key="8">
    <source>
        <dbReference type="Proteomes" id="UP001281761"/>
    </source>
</evidence>
<dbReference type="SMART" id="SM00320">
    <property type="entry name" value="WD40"/>
    <property type="match status" value="8"/>
</dbReference>
<protein>
    <submittedName>
        <fullName evidence="7">Sporulation-specific N-acetylmuramoyl-L-alanine amidase</fullName>
        <ecNumber evidence="7">3.5.1.28</ecNumber>
    </submittedName>
</protein>
<dbReference type="PROSITE" id="PS51724">
    <property type="entry name" value="SPOR"/>
    <property type="match status" value="1"/>
</dbReference>
<feature type="compositionally biased region" description="Low complexity" evidence="4">
    <location>
        <begin position="1376"/>
        <end position="1387"/>
    </location>
</feature>
<feature type="repeat" description="WD" evidence="3">
    <location>
        <begin position="1423"/>
        <end position="1458"/>
    </location>
</feature>
<comment type="caution">
    <text evidence="7">The sequence shown here is derived from an EMBL/GenBank/DDBJ whole genome shotgun (WGS) entry which is preliminary data.</text>
</comment>
<dbReference type="GO" id="GO:0008745">
    <property type="term" value="F:N-acetylmuramoyl-L-alanine amidase activity"/>
    <property type="evidence" value="ECO:0007669"/>
    <property type="project" value="UniProtKB-EC"/>
</dbReference>
<dbReference type="EC" id="3.5.1.28" evidence="7"/>
<feature type="compositionally biased region" description="Basic and acidic residues" evidence="4">
    <location>
        <begin position="643"/>
        <end position="654"/>
    </location>
</feature>
<feature type="region of interest" description="Disordered" evidence="4">
    <location>
        <begin position="1350"/>
        <end position="1397"/>
    </location>
</feature>
<dbReference type="PROSITE" id="PS50222">
    <property type="entry name" value="EF_HAND_2"/>
    <property type="match status" value="1"/>
</dbReference>
<feature type="compositionally biased region" description="Polar residues" evidence="4">
    <location>
        <begin position="1793"/>
        <end position="1805"/>
    </location>
</feature>
<dbReference type="SMART" id="SM00646">
    <property type="entry name" value="Ami_3"/>
    <property type="match status" value="1"/>
</dbReference>
<dbReference type="SUPFAM" id="SSF53187">
    <property type="entry name" value="Zn-dependent exopeptidases"/>
    <property type="match status" value="1"/>
</dbReference>
<feature type="repeat" description="WD" evidence="3">
    <location>
        <begin position="505"/>
        <end position="548"/>
    </location>
</feature>
<dbReference type="InterPro" id="IPR051242">
    <property type="entry name" value="WD-EF-hand_domain"/>
</dbReference>
<dbReference type="Pfam" id="PF05036">
    <property type="entry name" value="SPOR"/>
    <property type="match status" value="1"/>
</dbReference>
<feature type="repeat" description="WD" evidence="3">
    <location>
        <begin position="418"/>
        <end position="460"/>
    </location>
</feature>
<feature type="compositionally biased region" description="Polar residues" evidence="4">
    <location>
        <begin position="1572"/>
        <end position="1595"/>
    </location>
</feature>
<dbReference type="InterPro" id="IPR007730">
    <property type="entry name" value="SPOR-like_dom"/>
</dbReference>
<evidence type="ECO:0000256" key="2">
    <source>
        <dbReference type="ARBA" id="ARBA00022737"/>
    </source>
</evidence>
<dbReference type="Gene3D" id="3.40.630.40">
    <property type="entry name" value="Zn-dependent exopeptidases"/>
    <property type="match status" value="1"/>
</dbReference>
<dbReference type="InterPro" id="IPR019775">
    <property type="entry name" value="WD40_repeat_CS"/>
</dbReference>
<proteinExistence type="predicted"/>
<dbReference type="PROSITE" id="PS00018">
    <property type="entry name" value="EF_HAND_1"/>
    <property type="match status" value="1"/>
</dbReference>
<name>A0ABQ9X5U9_9EUKA</name>
<keyword evidence="8" id="KW-1185">Reference proteome</keyword>
<dbReference type="InterPro" id="IPR036322">
    <property type="entry name" value="WD40_repeat_dom_sf"/>
</dbReference>
<feature type="region of interest" description="Disordered" evidence="4">
    <location>
        <begin position="1564"/>
        <end position="1612"/>
    </location>
</feature>
<dbReference type="PROSITE" id="PS50082">
    <property type="entry name" value="WD_REPEATS_2"/>
    <property type="match status" value="5"/>
</dbReference>
<evidence type="ECO:0000256" key="4">
    <source>
        <dbReference type="SAM" id="MobiDB-lite"/>
    </source>
</evidence>
<feature type="region of interest" description="Disordered" evidence="4">
    <location>
        <begin position="628"/>
        <end position="654"/>
    </location>
</feature>
<dbReference type="SUPFAM" id="SSF50978">
    <property type="entry name" value="WD40 repeat-like"/>
    <property type="match status" value="3"/>
</dbReference>
<gene>
    <name evidence="7" type="ORF">BLNAU_19369</name>
</gene>
<organism evidence="7 8">
    <name type="scientific">Blattamonas nauphoetae</name>
    <dbReference type="NCBI Taxonomy" id="2049346"/>
    <lineage>
        <taxon>Eukaryota</taxon>
        <taxon>Metamonada</taxon>
        <taxon>Preaxostyla</taxon>
        <taxon>Oxymonadida</taxon>
        <taxon>Blattamonas</taxon>
    </lineage>
</organism>
<dbReference type="PROSITE" id="PS50294">
    <property type="entry name" value="WD_REPEATS_REGION"/>
    <property type="match status" value="3"/>
</dbReference>
<dbReference type="Gene3D" id="2.130.10.10">
    <property type="entry name" value="YVTN repeat-like/Quinoprotein amine dehydrogenase"/>
    <property type="match status" value="4"/>
</dbReference>
<dbReference type="Pfam" id="PF00400">
    <property type="entry name" value="WD40"/>
    <property type="match status" value="4"/>
</dbReference>
<evidence type="ECO:0000313" key="7">
    <source>
        <dbReference type="EMBL" id="KAK2945700.1"/>
    </source>
</evidence>
<keyword evidence="7" id="KW-0378">Hydrolase</keyword>
<feature type="region of interest" description="Disordered" evidence="4">
    <location>
        <begin position="1217"/>
        <end position="1303"/>
    </location>
</feature>
<feature type="domain" description="EF-hand" evidence="5">
    <location>
        <begin position="63"/>
        <end position="98"/>
    </location>
</feature>
<feature type="region of interest" description="Disordered" evidence="4">
    <location>
        <begin position="997"/>
        <end position="1024"/>
    </location>
</feature>
<dbReference type="Pfam" id="PF01520">
    <property type="entry name" value="Amidase_3"/>
    <property type="match status" value="1"/>
</dbReference>
<feature type="region of interest" description="Disordered" evidence="4">
    <location>
        <begin position="1641"/>
        <end position="1674"/>
    </location>
</feature>
<feature type="compositionally biased region" description="Polar residues" evidence="4">
    <location>
        <begin position="1013"/>
        <end position="1024"/>
    </location>
</feature>
<feature type="compositionally biased region" description="Polar residues" evidence="4">
    <location>
        <begin position="1364"/>
        <end position="1375"/>
    </location>
</feature>
<feature type="compositionally biased region" description="Low complexity" evidence="4">
    <location>
        <begin position="1287"/>
        <end position="1301"/>
    </location>
</feature>
<evidence type="ECO:0000259" key="5">
    <source>
        <dbReference type="PROSITE" id="PS50222"/>
    </source>
</evidence>
<dbReference type="Gene3D" id="3.30.70.1070">
    <property type="entry name" value="Sporulation related repeat"/>
    <property type="match status" value="1"/>
</dbReference>
<dbReference type="PROSITE" id="PS00678">
    <property type="entry name" value="WD_REPEATS_1"/>
    <property type="match status" value="1"/>
</dbReference>
<feature type="repeat" description="WD" evidence="3">
    <location>
        <begin position="461"/>
        <end position="491"/>
    </location>
</feature>
<evidence type="ECO:0000256" key="1">
    <source>
        <dbReference type="ARBA" id="ARBA00022574"/>
    </source>
</evidence>
<keyword evidence="1 3" id="KW-0853">WD repeat</keyword>
<dbReference type="PANTHER" id="PTHR44324">
    <property type="entry name" value="WD40 REPEAT DOMAIN 95"/>
    <property type="match status" value="1"/>
</dbReference>
<evidence type="ECO:0000259" key="6">
    <source>
        <dbReference type="PROSITE" id="PS51724"/>
    </source>
</evidence>
<feature type="domain" description="SPOR" evidence="6">
    <location>
        <begin position="2152"/>
        <end position="2226"/>
    </location>
</feature>
<keyword evidence="2" id="KW-0677">Repeat</keyword>
<dbReference type="EMBL" id="JARBJD010000250">
    <property type="protein sequence ID" value="KAK2945700.1"/>
    <property type="molecule type" value="Genomic_DNA"/>
</dbReference>